<dbReference type="AlphaFoldDB" id="S8DWT4"/>
<dbReference type="HOGENOM" id="CLU_102301_4_1_1"/>
<evidence type="ECO:0000313" key="3">
    <source>
        <dbReference type="Proteomes" id="UP000015241"/>
    </source>
</evidence>
<dbReference type="eggNOG" id="KOG0017">
    <property type="taxonomic scope" value="Eukaryota"/>
</dbReference>
<proteinExistence type="predicted"/>
<keyword evidence="3" id="KW-1185">Reference proteome</keyword>
<dbReference type="InParanoid" id="S8DWT4"/>
<name>S8DWT4_FOMSC</name>
<organism evidence="2 3">
    <name type="scientific">Fomitopsis schrenkii</name>
    <name type="common">Brown rot fungus</name>
    <dbReference type="NCBI Taxonomy" id="2126942"/>
    <lineage>
        <taxon>Eukaryota</taxon>
        <taxon>Fungi</taxon>
        <taxon>Dikarya</taxon>
        <taxon>Basidiomycota</taxon>
        <taxon>Agaricomycotina</taxon>
        <taxon>Agaricomycetes</taxon>
        <taxon>Polyporales</taxon>
        <taxon>Fomitopsis</taxon>
    </lineage>
</organism>
<dbReference type="Pfam" id="PF13976">
    <property type="entry name" value="gag_pre-integrs"/>
    <property type="match status" value="1"/>
</dbReference>
<reference evidence="2 3" key="1">
    <citation type="journal article" date="2012" name="Science">
        <title>The Paleozoic origin of enzymatic lignin decomposition reconstructed from 31 fungal genomes.</title>
        <authorList>
            <person name="Floudas D."/>
            <person name="Binder M."/>
            <person name="Riley R."/>
            <person name="Barry K."/>
            <person name="Blanchette R.A."/>
            <person name="Henrissat B."/>
            <person name="Martinez A.T."/>
            <person name="Otillar R."/>
            <person name="Spatafora J.W."/>
            <person name="Yadav J.S."/>
            <person name="Aerts A."/>
            <person name="Benoit I."/>
            <person name="Boyd A."/>
            <person name="Carlson A."/>
            <person name="Copeland A."/>
            <person name="Coutinho P.M."/>
            <person name="de Vries R.P."/>
            <person name="Ferreira P."/>
            <person name="Findley K."/>
            <person name="Foster B."/>
            <person name="Gaskell J."/>
            <person name="Glotzer D."/>
            <person name="Gorecki P."/>
            <person name="Heitman J."/>
            <person name="Hesse C."/>
            <person name="Hori C."/>
            <person name="Igarashi K."/>
            <person name="Jurgens J.A."/>
            <person name="Kallen N."/>
            <person name="Kersten P."/>
            <person name="Kohler A."/>
            <person name="Kuees U."/>
            <person name="Kumar T.K.A."/>
            <person name="Kuo A."/>
            <person name="LaButti K."/>
            <person name="Larrondo L.F."/>
            <person name="Lindquist E."/>
            <person name="Ling A."/>
            <person name="Lombard V."/>
            <person name="Lucas S."/>
            <person name="Lundell T."/>
            <person name="Martin R."/>
            <person name="McLaughlin D.J."/>
            <person name="Morgenstern I."/>
            <person name="Morin E."/>
            <person name="Murat C."/>
            <person name="Nagy L.G."/>
            <person name="Nolan M."/>
            <person name="Ohm R.A."/>
            <person name="Patyshakuliyeva A."/>
            <person name="Rokas A."/>
            <person name="Ruiz-Duenas F.J."/>
            <person name="Sabat G."/>
            <person name="Salamov A."/>
            <person name="Samejima M."/>
            <person name="Schmutz J."/>
            <person name="Slot J.C."/>
            <person name="St John F."/>
            <person name="Stenlid J."/>
            <person name="Sun H."/>
            <person name="Sun S."/>
            <person name="Syed K."/>
            <person name="Tsang A."/>
            <person name="Wiebenga A."/>
            <person name="Young D."/>
            <person name="Pisabarro A."/>
            <person name="Eastwood D.C."/>
            <person name="Martin F."/>
            <person name="Cullen D."/>
            <person name="Grigoriev I.V."/>
            <person name="Hibbett D.S."/>
        </authorList>
    </citation>
    <scope>NUCLEOTIDE SEQUENCE</scope>
    <source>
        <strain evidence="3">FP-58527</strain>
    </source>
</reference>
<dbReference type="EMBL" id="KE504174">
    <property type="protein sequence ID" value="EPS97601.1"/>
    <property type="molecule type" value="Genomic_DNA"/>
</dbReference>
<dbReference type="InterPro" id="IPR025724">
    <property type="entry name" value="GAG-pre-integrase_dom"/>
</dbReference>
<sequence length="116" mass="13200">MDISPEREERTHLAAPVRPKQRKTLDKWHRIFGHMDPRAVLTLKRKEMVSGLDIDESAPMHTQCKTCIEAKQHVEPFPKQSLTEVEEIGDLTVSDVWGPARTAAIGGQLYYVSFTD</sequence>
<dbReference type="OrthoDB" id="2742630at2759"/>
<accession>S8DWT4</accession>
<dbReference type="Proteomes" id="UP000015241">
    <property type="component" value="Unassembled WGS sequence"/>
</dbReference>
<protein>
    <recommendedName>
        <fullName evidence="1">GAG-pre-integrase domain-containing protein</fullName>
    </recommendedName>
</protein>
<evidence type="ECO:0000259" key="1">
    <source>
        <dbReference type="Pfam" id="PF13976"/>
    </source>
</evidence>
<gene>
    <name evidence="2" type="ORF">FOMPIDRAFT_1128088</name>
</gene>
<feature type="non-terminal residue" evidence="2">
    <location>
        <position position="116"/>
    </location>
</feature>
<feature type="domain" description="GAG-pre-integrase" evidence="1">
    <location>
        <begin position="20"/>
        <end position="72"/>
    </location>
</feature>
<evidence type="ECO:0000313" key="2">
    <source>
        <dbReference type="EMBL" id="EPS97601.1"/>
    </source>
</evidence>
<dbReference type="STRING" id="743788.S8DWT4"/>